<dbReference type="EMBL" id="JARKIF010000001">
    <property type="protein sequence ID" value="KAJ7650094.1"/>
    <property type="molecule type" value="Genomic_DNA"/>
</dbReference>
<evidence type="ECO:0000313" key="3">
    <source>
        <dbReference type="Proteomes" id="UP001221142"/>
    </source>
</evidence>
<comment type="caution">
    <text evidence="2">The sequence shown here is derived from an EMBL/GenBank/DDBJ whole genome shotgun (WGS) entry which is preliminary data.</text>
</comment>
<gene>
    <name evidence="2" type="ORF">FB45DRAFT_1017494</name>
</gene>
<evidence type="ECO:0000256" key="1">
    <source>
        <dbReference type="SAM" id="MobiDB-lite"/>
    </source>
</evidence>
<feature type="region of interest" description="Disordered" evidence="1">
    <location>
        <begin position="1"/>
        <end position="75"/>
    </location>
</feature>
<keyword evidence="3" id="KW-1185">Reference proteome</keyword>
<dbReference type="AlphaFoldDB" id="A0AAD7CIJ3"/>
<accession>A0AAD7CIJ3</accession>
<dbReference type="Proteomes" id="UP001221142">
    <property type="component" value="Unassembled WGS sequence"/>
</dbReference>
<proteinExistence type="predicted"/>
<name>A0AAD7CIJ3_9AGAR</name>
<organism evidence="2 3">
    <name type="scientific">Roridomyces roridus</name>
    <dbReference type="NCBI Taxonomy" id="1738132"/>
    <lineage>
        <taxon>Eukaryota</taxon>
        <taxon>Fungi</taxon>
        <taxon>Dikarya</taxon>
        <taxon>Basidiomycota</taxon>
        <taxon>Agaricomycotina</taxon>
        <taxon>Agaricomycetes</taxon>
        <taxon>Agaricomycetidae</taxon>
        <taxon>Agaricales</taxon>
        <taxon>Marasmiineae</taxon>
        <taxon>Mycenaceae</taxon>
        <taxon>Roridomyces</taxon>
    </lineage>
</organism>
<feature type="compositionally biased region" description="Low complexity" evidence="1">
    <location>
        <begin position="27"/>
        <end position="44"/>
    </location>
</feature>
<protein>
    <submittedName>
        <fullName evidence="2">Uncharacterized protein</fullName>
    </submittedName>
</protein>
<evidence type="ECO:0000313" key="2">
    <source>
        <dbReference type="EMBL" id="KAJ7650094.1"/>
    </source>
</evidence>
<reference evidence="2" key="1">
    <citation type="submission" date="2023-03" db="EMBL/GenBank/DDBJ databases">
        <title>Massive genome expansion in bonnet fungi (Mycena s.s.) driven by repeated elements and novel gene families across ecological guilds.</title>
        <authorList>
            <consortium name="Lawrence Berkeley National Laboratory"/>
            <person name="Harder C.B."/>
            <person name="Miyauchi S."/>
            <person name="Viragh M."/>
            <person name="Kuo A."/>
            <person name="Thoen E."/>
            <person name="Andreopoulos B."/>
            <person name="Lu D."/>
            <person name="Skrede I."/>
            <person name="Drula E."/>
            <person name="Henrissat B."/>
            <person name="Morin E."/>
            <person name="Kohler A."/>
            <person name="Barry K."/>
            <person name="LaButti K."/>
            <person name="Morin E."/>
            <person name="Salamov A."/>
            <person name="Lipzen A."/>
            <person name="Mereny Z."/>
            <person name="Hegedus B."/>
            <person name="Baldrian P."/>
            <person name="Stursova M."/>
            <person name="Weitz H."/>
            <person name="Taylor A."/>
            <person name="Grigoriev I.V."/>
            <person name="Nagy L.G."/>
            <person name="Martin F."/>
            <person name="Kauserud H."/>
        </authorList>
    </citation>
    <scope>NUCLEOTIDE SEQUENCE</scope>
    <source>
        <strain evidence="2">9284</strain>
    </source>
</reference>
<feature type="compositionally biased region" description="Polar residues" evidence="1">
    <location>
        <begin position="12"/>
        <end position="21"/>
    </location>
</feature>
<sequence>MSSKSEDYTVTGRGTNSQGNKWDNRQYSSGSGYHYSNSDGSYYYQNPNGSTYHNDGKGKSTYTTPSGHKVKKSTQ</sequence>